<dbReference type="OrthoDB" id="7867181at2759"/>
<evidence type="ECO:0000256" key="6">
    <source>
        <dbReference type="ARBA" id="ARBA00023136"/>
    </source>
</evidence>
<keyword evidence="3 7" id="KW-0812">Transmembrane</keyword>
<dbReference type="Proteomes" id="UP000268350">
    <property type="component" value="Unassembled WGS sequence"/>
</dbReference>
<reference evidence="10" key="1">
    <citation type="submission" date="2018-01" db="EMBL/GenBank/DDBJ databases">
        <authorList>
            <person name="Alioto T."/>
            <person name="Alioto T."/>
        </authorList>
    </citation>
    <scope>NUCLEOTIDE SEQUENCE [LARGE SCALE GENOMIC DNA]</scope>
</reference>
<comment type="subcellular location">
    <subcellularLocation>
        <location evidence="1">Membrane</location>
    </subcellularLocation>
</comment>
<feature type="domain" description="Cytochrome b561" evidence="8">
    <location>
        <begin position="71"/>
        <end position="198"/>
    </location>
</feature>
<evidence type="ECO:0000313" key="10">
    <source>
        <dbReference type="Proteomes" id="UP000268350"/>
    </source>
</evidence>
<keyword evidence="2" id="KW-0813">Transport</keyword>
<feature type="transmembrane region" description="Helical" evidence="7">
    <location>
        <begin position="70"/>
        <end position="87"/>
    </location>
</feature>
<keyword evidence="5 7" id="KW-1133">Transmembrane helix</keyword>
<protein>
    <recommendedName>
        <fullName evidence="8">Cytochrome b561 domain-containing protein</fullName>
    </recommendedName>
</protein>
<evidence type="ECO:0000256" key="2">
    <source>
        <dbReference type="ARBA" id="ARBA00022448"/>
    </source>
</evidence>
<sequence length="253" mass="28732">MNERRENVSQRENTTLGHQQRDEFAWDFMVGTFDWQLYTICIEIAAQALLIAITIAVARKCLMRGLSRTAEHAFYCILGFFLAPGEALLSKHSWLLVRLIGLHTLDLMHIALGLLGFYSGCIGLLPKSRWYGHKPCICITHSLTKHGFCGLLGLFLTAGCLLSGLALLGVRNVSLNLSHRLFGLSGFFCSICSQWFAYNSGFARREWREQHIKLLKLGTLAIILTVAHYELWCLARDIVQLMPKETFEIFHRD</sequence>
<dbReference type="SMART" id="SM00665">
    <property type="entry name" value="B561"/>
    <property type="match status" value="1"/>
</dbReference>
<dbReference type="OMA" id="QWFALNL"/>
<keyword evidence="4" id="KW-0249">Electron transport</keyword>
<accession>A0A3B0JWR8</accession>
<evidence type="ECO:0000259" key="8">
    <source>
        <dbReference type="SMART" id="SM00665"/>
    </source>
</evidence>
<evidence type="ECO:0000256" key="4">
    <source>
        <dbReference type="ARBA" id="ARBA00022982"/>
    </source>
</evidence>
<evidence type="ECO:0000256" key="1">
    <source>
        <dbReference type="ARBA" id="ARBA00004370"/>
    </source>
</evidence>
<keyword evidence="10" id="KW-1185">Reference proteome</keyword>
<feature type="transmembrane region" description="Helical" evidence="7">
    <location>
        <begin position="181"/>
        <end position="202"/>
    </location>
</feature>
<evidence type="ECO:0000256" key="5">
    <source>
        <dbReference type="ARBA" id="ARBA00022989"/>
    </source>
</evidence>
<dbReference type="AlphaFoldDB" id="A0A3B0JWR8"/>
<dbReference type="EMBL" id="OUUW01000011">
    <property type="protein sequence ID" value="SPP86494.1"/>
    <property type="molecule type" value="Genomic_DNA"/>
</dbReference>
<gene>
    <name evidence="9" type="ORF">DGUA_6G008705</name>
</gene>
<evidence type="ECO:0000313" key="9">
    <source>
        <dbReference type="EMBL" id="SPP86494.1"/>
    </source>
</evidence>
<evidence type="ECO:0000256" key="7">
    <source>
        <dbReference type="SAM" id="Phobius"/>
    </source>
</evidence>
<dbReference type="GO" id="GO:0016020">
    <property type="term" value="C:membrane"/>
    <property type="evidence" value="ECO:0007669"/>
    <property type="project" value="UniProtKB-SubCell"/>
</dbReference>
<feature type="transmembrane region" description="Helical" evidence="7">
    <location>
        <begin position="107"/>
        <end position="126"/>
    </location>
</feature>
<dbReference type="InterPro" id="IPR006593">
    <property type="entry name" value="Cyt_b561/ferric_Rdtase_TM"/>
</dbReference>
<dbReference type="CDD" id="cd08554">
    <property type="entry name" value="Cyt_b561"/>
    <property type="match status" value="1"/>
</dbReference>
<proteinExistence type="predicted"/>
<name>A0A3B0JWR8_DROGU</name>
<keyword evidence="6 7" id="KW-0472">Membrane</keyword>
<dbReference type="Pfam" id="PF03188">
    <property type="entry name" value="Cytochrom_B561"/>
    <property type="match status" value="1"/>
</dbReference>
<organism evidence="9 10">
    <name type="scientific">Drosophila guanche</name>
    <name type="common">Fruit fly</name>
    <dbReference type="NCBI Taxonomy" id="7266"/>
    <lineage>
        <taxon>Eukaryota</taxon>
        <taxon>Metazoa</taxon>
        <taxon>Ecdysozoa</taxon>
        <taxon>Arthropoda</taxon>
        <taxon>Hexapoda</taxon>
        <taxon>Insecta</taxon>
        <taxon>Pterygota</taxon>
        <taxon>Neoptera</taxon>
        <taxon>Endopterygota</taxon>
        <taxon>Diptera</taxon>
        <taxon>Brachycera</taxon>
        <taxon>Muscomorpha</taxon>
        <taxon>Ephydroidea</taxon>
        <taxon>Drosophilidae</taxon>
        <taxon>Drosophila</taxon>
        <taxon>Sophophora</taxon>
    </lineage>
</organism>
<feature type="transmembrane region" description="Helical" evidence="7">
    <location>
        <begin position="147"/>
        <end position="169"/>
    </location>
</feature>
<evidence type="ECO:0000256" key="3">
    <source>
        <dbReference type="ARBA" id="ARBA00022692"/>
    </source>
</evidence>
<dbReference type="STRING" id="7266.A0A3B0JWR8"/>
<feature type="transmembrane region" description="Helical" evidence="7">
    <location>
        <begin position="35"/>
        <end position="58"/>
    </location>
</feature>